<evidence type="ECO:0000313" key="2">
    <source>
        <dbReference type="EMBL" id="BAS76357.1"/>
    </source>
</evidence>
<dbReference type="PaxDb" id="39947-A0A0P0VD50"/>
<dbReference type="InParanoid" id="A0A0P0VD50"/>
<reference evidence="3" key="1">
    <citation type="journal article" date="2005" name="Nature">
        <title>The map-based sequence of the rice genome.</title>
        <authorList>
            <consortium name="International rice genome sequencing project (IRGSP)"/>
            <person name="Matsumoto T."/>
            <person name="Wu J."/>
            <person name="Kanamori H."/>
            <person name="Katayose Y."/>
            <person name="Fujisawa M."/>
            <person name="Namiki N."/>
            <person name="Mizuno H."/>
            <person name="Yamamoto K."/>
            <person name="Antonio B.A."/>
            <person name="Baba T."/>
            <person name="Sakata K."/>
            <person name="Nagamura Y."/>
            <person name="Aoki H."/>
            <person name="Arikawa K."/>
            <person name="Arita K."/>
            <person name="Bito T."/>
            <person name="Chiden Y."/>
            <person name="Fujitsuka N."/>
            <person name="Fukunaka R."/>
            <person name="Hamada M."/>
            <person name="Harada C."/>
            <person name="Hayashi A."/>
            <person name="Hijishita S."/>
            <person name="Honda M."/>
            <person name="Hosokawa S."/>
            <person name="Ichikawa Y."/>
            <person name="Idonuma A."/>
            <person name="Iijima M."/>
            <person name="Ikeda M."/>
            <person name="Ikeno M."/>
            <person name="Ito K."/>
            <person name="Ito S."/>
            <person name="Ito T."/>
            <person name="Ito Y."/>
            <person name="Ito Y."/>
            <person name="Iwabuchi A."/>
            <person name="Kamiya K."/>
            <person name="Karasawa W."/>
            <person name="Kurita K."/>
            <person name="Katagiri S."/>
            <person name="Kikuta A."/>
            <person name="Kobayashi H."/>
            <person name="Kobayashi N."/>
            <person name="Machita K."/>
            <person name="Maehara T."/>
            <person name="Masukawa M."/>
            <person name="Mizubayashi T."/>
            <person name="Mukai Y."/>
            <person name="Nagasaki H."/>
            <person name="Nagata Y."/>
            <person name="Naito S."/>
            <person name="Nakashima M."/>
            <person name="Nakama Y."/>
            <person name="Nakamichi Y."/>
            <person name="Nakamura M."/>
            <person name="Meguro A."/>
            <person name="Negishi M."/>
            <person name="Ohta I."/>
            <person name="Ohta T."/>
            <person name="Okamoto M."/>
            <person name="Ono N."/>
            <person name="Saji S."/>
            <person name="Sakaguchi M."/>
            <person name="Sakai K."/>
            <person name="Shibata M."/>
            <person name="Shimokawa T."/>
            <person name="Song J."/>
            <person name="Takazaki Y."/>
            <person name="Terasawa K."/>
            <person name="Tsugane M."/>
            <person name="Tsuji K."/>
            <person name="Ueda S."/>
            <person name="Waki K."/>
            <person name="Yamagata H."/>
            <person name="Yamamoto M."/>
            <person name="Yamamoto S."/>
            <person name="Yamane H."/>
            <person name="Yoshiki S."/>
            <person name="Yoshihara R."/>
            <person name="Yukawa K."/>
            <person name="Zhong H."/>
            <person name="Yano M."/>
            <person name="Yuan Q."/>
            <person name="Ouyang S."/>
            <person name="Liu J."/>
            <person name="Jones K.M."/>
            <person name="Gansberger K."/>
            <person name="Moffat K."/>
            <person name="Hill J."/>
            <person name="Bera J."/>
            <person name="Fadrosh D."/>
            <person name="Jin S."/>
            <person name="Johri S."/>
            <person name="Kim M."/>
            <person name="Overton L."/>
            <person name="Reardon M."/>
            <person name="Tsitrin T."/>
            <person name="Vuong H."/>
            <person name="Weaver B."/>
            <person name="Ciecko A."/>
            <person name="Tallon L."/>
            <person name="Jackson J."/>
            <person name="Pai G."/>
            <person name="Aken S.V."/>
            <person name="Utterback T."/>
            <person name="Reidmuller S."/>
            <person name="Feldblyum T."/>
            <person name="Hsiao J."/>
            <person name="Zismann V."/>
            <person name="Iobst S."/>
            <person name="de Vazeille A.R."/>
            <person name="Buell C.R."/>
            <person name="Ying K."/>
            <person name="Li Y."/>
            <person name="Lu T."/>
            <person name="Huang Y."/>
            <person name="Zhao Q."/>
            <person name="Feng Q."/>
            <person name="Zhang L."/>
            <person name="Zhu J."/>
            <person name="Weng Q."/>
            <person name="Mu J."/>
            <person name="Lu Y."/>
            <person name="Fan D."/>
            <person name="Liu Y."/>
            <person name="Guan J."/>
            <person name="Zhang Y."/>
            <person name="Yu S."/>
            <person name="Liu X."/>
            <person name="Zhang Y."/>
            <person name="Hong G."/>
            <person name="Han B."/>
            <person name="Choisne N."/>
            <person name="Demange N."/>
            <person name="Orjeda G."/>
            <person name="Samain S."/>
            <person name="Cattolico L."/>
            <person name="Pelletier E."/>
            <person name="Couloux A."/>
            <person name="Segurens B."/>
            <person name="Wincker P."/>
            <person name="D'Hont A."/>
            <person name="Scarpelli C."/>
            <person name="Weissenbach J."/>
            <person name="Salanoubat M."/>
            <person name="Quetier F."/>
            <person name="Yu Y."/>
            <person name="Kim H.R."/>
            <person name="Rambo T."/>
            <person name="Currie J."/>
            <person name="Collura K."/>
            <person name="Luo M."/>
            <person name="Yang T."/>
            <person name="Ammiraju J.S.S."/>
            <person name="Engler F."/>
            <person name="Soderlund C."/>
            <person name="Wing R.A."/>
            <person name="Palmer L.E."/>
            <person name="de la Bastide M."/>
            <person name="Spiegel L."/>
            <person name="Nascimento L."/>
            <person name="Zutavern T."/>
            <person name="O'Shaughnessy A."/>
            <person name="Dike S."/>
            <person name="Dedhia N."/>
            <person name="Preston R."/>
            <person name="Balija V."/>
            <person name="McCombie W.R."/>
            <person name="Chow T."/>
            <person name="Chen H."/>
            <person name="Chung M."/>
            <person name="Chen C."/>
            <person name="Shaw J."/>
            <person name="Wu H."/>
            <person name="Hsiao K."/>
            <person name="Chao Y."/>
            <person name="Chu M."/>
            <person name="Cheng C."/>
            <person name="Hour A."/>
            <person name="Lee P."/>
            <person name="Lin S."/>
            <person name="Lin Y."/>
            <person name="Liou J."/>
            <person name="Liu S."/>
            <person name="Hsing Y."/>
            <person name="Raghuvanshi S."/>
            <person name="Mohanty A."/>
            <person name="Bharti A.K."/>
            <person name="Gaur A."/>
            <person name="Gupta V."/>
            <person name="Kumar D."/>
            <person name="Ravi V."/>
            <person name="Vij S."/>
            <person name="Kapur A."/>
            <person name="Khurana P."/>
            <person name="Khurana P."/>
            <person name="Khurana J.P."/>
            <person name="Tyagi A.K."/>
            <person name="Gaikwad K."/>
            <person name="Singh A."/>
            <person name="Dalal V."/>
            <person name="Srivastava S."/>
            <person name="Dixit A."/>
            <person name="Pal A.K."/>
            <person name="Ghazi I.A."/>
            <person name="Yadav M."/>
            <person name="Pandit A."/>
            <person name="Bhargava A."/>
            <person name="Sureshbabu K."/>
            <person name="Batra K."/>
            <person name="Sharma T.R."/>
            <person name="Mohapatra T."/>
            <person name="Singh N.K."/>
            <person name="Messing J."/>
            <person name="Nelson A.B."/>
            <person name="Fuks G."/>
            <person name="Kavchok S."/>
            <person name="Keizer G."/>
            <person name="Linton E."/>
            <person name="Llaca V."/>
            <person name="Song R."/>
            <person name="Tanyolac B."/>
            <person name="Young S."/>
            <person name="Ho-Il K."/>
            <person name="Hahn J.H."/>
            <person name="Sangsakoo G."/>
            <person name="Vanavichit A."/>
            <person name="de Mattos Luiz.A.T."/>
            <person name="Zimmer P.D."/>
            <person name="Malone G."/>
            <person name="Dellagostin O."/>
            <person name="de Oliveira A.C."/>
            <person name="Bevan M."/>
            <person name="Bancroft I."/>
            <person name="Minx P."/>
            <person name="Cordum H."/>
            <person name="Wilson R."/>
            <person name="Cheng Z."/>
            <person name="Jin W."/>
            <person name="Jiang J."/>
            <person name="Leong S.A."/>
            <person name="Iwama H."/>
            <person name="Gojobori T."/>
            <person name="Itoh T."/>
            <person name="Niimura Y."/>
            <person name="Fujii Y."/>
            <person name="Habara T."/>
            <person name="Sakai H."/>
            <person name="Sato Y."/>
            <person name="Wilson G."/>
            <person name="Kumar K."/>
            <person name="McCouch S."/>
            <person name="Juretic N."/>
            <person name="Hoen D."/>
            <person name="Wright S."/>
            <person name="Bruskiewich R."/>
            <person name="Bureau T."/>
            <person name="Miyao A."/>
            <person name="Hirochika H."/>
            <person name="Nishikawa T."/>
            <person name="Kadowaki K."/>
            <person name="Sugiura M."/>
            <person name="Burr B."/>
            <person name="Sasaki T."/>
        </authorList>
    </citation>
    <scope>NUCLEOTIDE SEQUENCE [LARGE SCALE GENOMIC DNA]</scope>
    <source>
        <strain evidence="3">cv. Nipponbare</strain>
    </source>
</reference>
<evidence type="ECO:0000256" key="1">
    <source>
        <dbReference type="SAM" id="MobiDB-lite"/>
    </source>
</evidence>
<gene>
    <name evidence="2" type="ordered locus">Os01g0963500</name>
    <name evidence="2" type="ORF">OSNPB_010963500</name>
</gene>
<reference evidence="2 3" key="2">
    <citation type="journal article" date="2013" name="Plant Cell Physiol.">
        <title>Rice Annotation Project Database (RAP-DB): an integrative and interactive database for rice genomics.</title>
        <authorList>
            <person name="Sakai H."/>
            <person name="Lee S.S."/>
            <person name="Tanaka T."/>
            <person name="Numa H."/>
            <person name="Kim J."/>
            <person name="Kawahara Y."/>
            <person name="Wakimoto H."/>
            <person name="Yang C.C."/>
            <person name="Iwamoto M."/>
            <person name="Abe T."/>
            <person name="Yamada Y."/>
            <person name="Muto A."/>
            <person name="Inokuchi H."/>
            <person name="Ikemura T."/>
            <person name="Matsumoto T."/>
            <person name="Sasaki T."/>
            <person name="Itoh T."/>
        </authorList>
    </citation>
    <scope>NUCLEOTIDE SEQUENCE [LARGE SCALE GENOMIC DNA]</scope>
    <source>
        <strain evidence="3">cv. Nipponbare</strain>
    </source>
</reference>
<sequence length="238" mass="27402">MRRSIEAIHVRTDYDDCRRKGHGHGAMRMQDELARTKTRWPTPAQLEMIERMKEEEEDDEIVASVGNSIRSHDQIQPKFIYRSHLYDMTVWMKDNRTPSVVETKVQVPEIVEQNVVERDERLRTSDDNDDYEDEPIVRRDGHGGGGGGRRAYGDIGGYHGSKGRWPREPEVEKLEREKEMLKYGIMSKPTTTRKVKIVHRMIRPPNQYGAAGSAPPPTAGGGHQPATSSYLRPIYYHY</sequence>
<feature type="region of interest" description="Disordered" evidence="1">
    <location>
        <begin position="206"/>
        <end position="228"/>
    </location>
</feature>
<keyword evidence="3" id="KW-1185">Reference proteome</keyword>
<feature type="region of interest" description="Disordered" evidence="1">
    <location>
        <begin position="122"/>
        <end position="149"/>
    </location>
</feature>
<dbReference type="EMBL" id="AP014957">
    <property type="protein sequence ID" value="BAS76357.1"/>
    <property type="molecule type" value="Genomic_DNA"/>
</dbReference>
<proteinExistence type="predicted"/>
<protein>
    <submittedName>
        <fullName evidence="2">Os01g0963500 protein</fullName>
    </submittedName>
</protein>
<dbReference type="AlphaFoldDB" id="A0A0P0VD50"/>
<name>A0A0P0VD50_ORYSJ</name>
<dbReference type="Proteomes" id="UP000059680">
    <property type="component" value="Chromosome 1"/>
</dbReference>
<organism evidence="2 3">
    <name type="scientific">Oryza sativa subsp. japonica</name>
    <name type="common">Rice</name>
    <dbReference type="NCBI Taxonomy" id="39947"/>
    <lineage>
        <taxon>Eukaryota</taxon>
        <taxon>Viridiplantae</taxon>
        <taxon>Streptophyta</taxon>
        <taxon>Embryophyta</taxon>
        <taxon>Tracheophyta</taxon>
        <taxon>Spermatophyta</taxon>
        <taxon>Magnoliopsida</taxon>
        <taxon>Liliopsida</taxon>
        <taxon>Poales</taxon>
        <taxon>Poaceae</taxon>
        <taxon>BOP clade</taxon>
        <taxon>Oryzoideae</taxon>
        <taxon>Oryzeae</taxon>
        <taxon>Oryzinae</taxon>
        <taxon>Oryza</taxon>
        <taxon>Oryza sativa</taxon>
    </lineage>
</organism>
<reference evidence="2 3" key="3">
    <citation type="journal article" date="2013" name="Rice">
        <title>Improvement of the Oryza sativa Nipponbare reference genome using next generation sequence and optical map data.</title>
        <authorList>
            <person name="Kawahara Y."/>
            <person name="de la Bastide M."/>
            <person name="Hamilton J.P."/>
            <person name="Kanamori H."/>
            <person name="McCombie W.R."/>
            <person name="Ouyang S."/>
            <person name="Schwartz D.C."/>
            <person name="Tanaka T."/>
            <person name="Wu J."/>
            <person name="Zhou S."/>
            <person name="Childs K.L."/>
            <person name="Davidson R.M."/>
            <person name="Lin H."/>
            <person name="Quesada-Ocampo L."/>
            <person name="Vaillancourt B."/>
            <person name="Sakai H."/>
            <person name="Lee S.S."/>
            <person name="Kim J."/>
            <person name="Numa H."/>
            <person name="Itoh T."/>
            <person name="Buell C.R."/>
            <person name="Matsumoto T."/>
        </authorList>
    </citation>
    <scope>NUCLEOTIDE SEQUENCE [LARGE SCALE GENOMIC DNA]</scope>
    <source>
        <strain evidence="3">cv. Nipponbare</strain>
    </source>
</reference>
<evidence type="ECO:0000313" key="3">
    <source>
        <dbReference type="Proteomes" id="UP000059680"/>
    </source>
</evidence>
<accession>A0A0P0VD50</accession>